<comment type="caution">
    <text evidence="6">The sequence shown here is derived from an EMBL/GenBank/DDBJ whole genome shotgun (WGS) entry which is preliminary data.</text>
</comment>
<evidence type="ECO:0000313" key="6">
    <source>
        <dbReference type="EMBL" id="OJD17321.1"/>
    </source>
</evidence>
<evidence type="ECO:0000256" key="5">
    <source>
        <dbReference type="SAM" id="MobiDB-lite"/>
    </source>
</evidence>
<keyword evidence="3" id="KW-0804">Transcription</keyword>
<keyword evidence="4" id="KW-0539">Nucleus</keyword>
<sequence length="548" mass="60368">MPNPSFGPPGCPASSLPPSQGVRYAFVPVDPSTKPSNGGVAYVRPRGQTVEDRRHKHMLREKGGSCIWCVQRRKPCDLEKVCAWCQENGLPCLRSSEQIWLYGTIEARPRSRLIAIRRAKESTFIRANEVMKQLRTSLIGSNFAAQSRSARVVLHFRRLDSYNSAILDPTLQDIPWDHFELSKPERDLLCNVIHSSVPFPPLRQIDHRSAHPDILLLATTIFRSVAFVIGIAGTGLRIKPPHYNLAAIAVVDFLVSVAKFIAQLADDFCSKLCTTLRPSKTKPAPEEISVSIRVYHQALVALSNFQPGCVIEQIFSDILAQVPSSLSLIEQILATSHFSGLDTHIPPVHGPSSFHLAVYLHPENVESVSTAIRLQLAPYHSIPIFTVSQFLARHLNIDPPDPPSTPTRGTLTKSPAVTSSYLDHRISPTLNESSSCVGPAFPQTVTLGYSHDKGHNRPSIIEIKHANIEHSSSQSSQDQTLTATGTSSFTYADDDSDQLNAEPEISVDTFFKYDEFIRDFEAGVCEIQGGLSVCSNTLDTSNPSLQLP</sequence>
<feature type="compositionally biased region" description="Polar residues" evidence="5">
    <location>
        <begin position="478"/>
        <end position="490"/>
    </location>
</feature>
<dbReference type="OrthoDB" id="4186373at2759"/>
<evidence type="ECO:0000256" key="2">
    <source>
        <dbReference type="ARBA" id="ARBA00023125"/>
    </source>
</evidence>
<gene>
    <name evidence="6" type="ORF">AJ78_02559</name>
</gene>
<proteinExistence type="predicted"/>
<evidence type="ECO:0008006" key="8">
    <source>
        <dbReference type="Google" id="ProtNLM"/>
    </source>
</evidence>
<dbReference type="GO" id="GO:0008270">
    <property type="term" value="F:zinc ion binding"/>
    <property type="evidence" value="ECO:0007669"/>
    <property type="project" value="InterPro"/>
</dbReference>
<dbReference type="GO" id="GO:0003677">
    <property type="term" value="F:DNA binding"/>
    <property type="evidence" value="ECO:0007669"/>
    <property type="project" value="UniProtKB-KW"/>
</dbReference>
<keyword evidence="1" id="KW-0805">Transcription regulation</keyword>
<reference evidence="6 7" key="1">
    <citation type="submission" date="2015-07" db="EMBL/GenBank/DDBJ databases">
        <title>Emmonsia species relationships and genome sequence.</title>
        <authorList>
            <consortium name="The Broad Institute Genomics Platform"/>
            <person name="Cuomo C.A."/>
            <person name="Munoz J.F."/>
            <person name="Imamovic A."/>
            <person name="Priest M.E."/>
            <person name="Young S."/>
            <person name="Clay O.K."/>
            <person name="McEwen J.G."/>
        </authorList>
    </citation>
    <scope>NUCLEOTIDE SEQUENCE [LARGE SCALE GENOMIC DNA]</scope>
    <source>
        <strain evidence="6 7">UAMH 9510</strain>
    </source>
</reference>
<dbReference type="GO" id="GO:0000981">
    <property type="term" value="F:DNA-binding transcription factor activity, RNA polymerase II-specific"/>
    <property type="evidence" value="ECO:0007669"/>
    <property type="project" value="InterPro"/>
</dbReference>
<dbReference type="AlphaFoldDB" id="A0A1J9PLL2"/>
<evidence type="ECO:0000256" key="3">
    <source>
        <dbReference type="ARBA" id="ARBA00023163"/>
    </source>
</evidence>
<dbReference type="EMBL" id="LGRN01000071">
    <property type="protein sequence ID" value="OJD17321.1"/>
    <property type="molecule type" value="Genomic_DNA"/>
</dbReference>
<dbReference type="SUPFAM" id="SSF57701">
    <property type="entry name" value="Zn2/Cys6 DNA-binding domain"/>
    <property type="match status" value="1"/>
</dbReference>
<accession>A0A1J9PLL2</accession>
<keyword evidence="2" id="KW-0238">DNA-binding</keyword>
<evidence type="ECO:0000256" key="1">
    <source>
        <dbReference type="ARBA" id="ARBA00023015"/>
    </source>
</evidence>
<dbReference type="InterPro" id="IPR036864">
    <property type="entry name" value="Zn2-C6_fun-type_DNA-bd_sf"/>
</dbReference>
<organism evidence="6 7">
    <name type="scientific">Emergomyces pasteurianus Ep9510</name>
    <dbReference type="NCBI Taxonomy" id="1447872"/>
    <lineage>
        <taxon>Eukaryota</taxon>
        <taxon>Fungi</taxon>
        <taxon>Dikarya</taxon>
        <taxon>Ascomycota</taxon>
        <taxon>Pezizomycotina</taxon>
        <taxon>Eurotiomycetes</taxon>
        <taxon>Eurotiomycetidae</taxon>
        <taxon>Onygenales</taxon>
        <taxon>Ajellomycetaceae</taxon>
        <taxon>Emergomyces</taxon>
    </lineage>
</organism>
<dbReference type="Proteomes" id="UP000182235">
    <property type="component" value="Unassembled WGS sequence"/>
</dbReference>
<feature type="region of interest" description="Disordered" evidence="5">
    <location>
        <begin position="469"/>
        <end position="497"/>
    </location>
</feature>
<name>A0A1J9PLL2_9EURO</name>
<protein>
    <recommendedName>
        <fullName evidence="8">Zn(2)-C6 fungal-type domain-containing protein</fullName>
    </recommendedName>
</protein>
<keyword evidence="7" id="KW-1185">Reference proteome</keyword>
<evidence type="ECO:0000256" key="4">
    <source>
        <dbReference type="ARBA" id="ARBA00023242"/>
    </source>
</evidence>
<evidence type="ECO:0000313" key="7">
    <source>
        <dbReference type="Proteomes" id="UP000182235"/>
    </source>
</evidence>
<dbReference type="VEuPathDB" id="FungiDB:AJ78_02559"/>